<evidence type="ECO:0000256" key="5">
    <source>
        <dbReference type="ARBA" id="ARBA00032976"/>
    </source>
</evidence>
<dbReference type="InterPro" id="IPR051398">
    <property type="entry name" value="Polysacch_Deacetylase"/>
</dbReference>
<gene>
    <name evidence="7" type="ORF">R9Z33_17105</name>
</gene>
<evidence type="ECO:0000313" key="8">
    <source>
        <dbReference type="Proteomes" id="UP001305521"/>
    </source>
</evidence>
<dbReference type="Pfam" id="PF01522">
    <property type="entry name" value="Polysacc_deac_1"/>
    <property type="match status" value="1"/>
</dbReference>
<evidence type="ECO:0000313" key="7">
    <source>
        <dbReference type="EMBL" id="WPB83821.1"/>
    </source>
</evidence>
<comment type="function">
    <text evidence="1">Is involved in generating a small heat-stable compound (Nod), an acylated oligomer of N-acetylglucosamine, that stimulates mitosis in various plant protoplasts.</text>
</comment>
<sequence length="275" mass="30089">MSIRDRWNGLRRRSLDRLARRFCAARAENHAGRPLVSVVFDDIPQSAALEGGRALLARGMRGTYFVAGGLEGGVAADGEPFFTRDDLLRLAGDGHEIGCHTFSHRSMPRLSSTEVMDDLARNRDYLASRLGEMPVHSFAYPYGDTCPRTKRIVRRHFPVARGVYHGINEGALDIAQLRTLAIETCAMHWDMFTAALDRAAATNAWVVLVTHDVRSRPGPWGTTPTDIARVLDEVQRRGIEVQTMAKAHAAVRGGATAPPGLISAAALPVDRQSIA</sequence>
<reference evidence="7 8" key="1">
    <citation type="submission" date="2023-11" db="EMBL/GenBank/DDBJ databases">
        <title>Arctic aerobic anoxygenic photoheterotroph Sediminicoccus rosea KRV36 adapts its photosynthesis to long days of polar summer.</title>
        <authorList>
            <person name="Tomasch J."/>
            <person name="Kopejtka K."/>
            <person name="Bily T."/>
            <person name="Gardiner A.T."/>
            <person name="Gardian Z."/>
            <person name="Shivaramu S."/>
            <person name="Koblizek M."/>
            <person name="Engelhardt F."/>
            <person name="Kaftan D."/>
        </authorList>
    </citation>
    <scope>NUCLEOTIDE SEQUENCE [LARGE SCALE GENOMIC DNA]</scope>
    <source>
        <strain evidence="7 8">R-30</strain>
    </source>
</reference>
<evidence type="ECO:0000256" key="4">
    <source>
        <dbReference type="ARBA" id="ARBA00022729"/>
    </source>
</evidence>
<evidence type="ECO:0000256" key="2">
    <source>
        <dbReference type="ARBA" id="ARBA00010973"/>
    </source>
</evidence>
<dbReference type="InterPro" id="IPR011330">
    <property type="entry name" value="Glyco_hydro/deAcase_b/a-brl"/>
</dbReference>
<protein>
    <recommendedName>
        <fullName evidence="3">Chitooligosaccharide deacetylase</fullName>
    </recommendedName>
    <alternativeName>
        <fullName evidence="5">Nodulation protein B</fullName>
    </alternativeName>
</protein>
<comment type="similarity">
    <text evidence="2">Belongs to the polysaccharide deacetylase family.</text>
</comment>
<dbReference type="Proteomes" id="UP001305521">
    <property type="component" value="Chromosome"/>
</dbReference>
<dbReference type="PROSITE" id="PS51677">
    <property type="entry name" value="NODB"/>
    <property type="match status" value="1"/>
</dbReference>
<dbReference type="EMBL" id="CP137852">
    <property type="protein sequence ID" value="WPB83821.1"/>
    <property type="molecule type" value="Genomic_DNA"/>
</dbReference>
<dbReference type="PANTHER" id="PTHR34216">
    <property type="match status" value="1"/>
</dbReference>
<dbReference type="PANTHER" id="PTHR34216:SF11">
    <property type="entry name" value="CHITOOLIGOSACCHARIDE DEACETYLASE"/>
    <property type="match status" value="1"/>
</dbReference>
<evidence type="ECO:0000256" key="3">
    <source>
        <dbReference type="ARBA" id="ARBA00020071"/>
    </source>
</evidence>
<dbReference type="SUPFAM" id="SSF88713">
    <property type="entry name" value="Glycoside hydrolase/deacetylase"/>
    <property type="match status" value="1"/>
</dbReference>
<keyword evidence="8" id="KW-1185">Reference proteome</keyword>
<accession>A0ABZ0PE01</accession>
<feature type="domain" description="NodB homology" evidence="6">
    <location>
        <begin position="34"/>
        <end position="275"/>
    </location>
</feature>
<name>A0ABZ0PE01_9PROT</name>
<keyword evidence="4" id="KW-0732">Signal</keyword>
<proteinExistence type="inferred from homology"/>
<organism evidence="7 8">
    <name type="scientific">Sediminicoccus rosea</name>
    <dbReference type="NCBI Taxonomy" id="1225128"/>
    <lineage>
        <taxon>Bacteria</taxon>
        <taxon>Pseudomonadati</taxon>
        <taxon>Pseudomonadota</taxon>
        <taxon>Alphaproteobacteria</taxon>
        <taxon>Acetobacterales</taxon>
        <taxon>Roseomonadaceae</taxon>
        <taxon>Sediminicoccus</taxon>
    </lineage>
</organism>
<dbReference type="RefSeq" id="WP_318647778.1">
    <property type="nucleotide sequence ID" value="NZ_CP137852.1"/>
</dbReference>
<dbReference type="Gene3D" id="3.20.20.370">
    <property type="entry name" value="Glycoside hydrolase/deacetylase"/>
    <property type="match status" value="1"/>
</dbReference>
<evidence type="ECO:0000259" key="6">
    <source>
        <dbReference type="PROSITE" id="PS51677"/>
    </source>
</evidence>
<evidence type="ECO:0000256" key="1">
    <source>
        <dbReference type="ARBA" id="ARBA00003236"/>
    </source>
</evidence>
<dbReference type="InterPro" id="IPR002509">
    <property type="entry name" value="NODB_dom"/>
</dbReference>